<keyword evidence="3" id="KW-0963">Cytoplasm</keyword>
<comment type="caution">
    <text evidence="5">The sequence shown here is derived from an EMBL/GenBank/DDBJ whole genome shotgun (WGS) entry which is preliminary data.</text>
</comment>
<dbReference type="InterPro" id="IPR025734">
    <property type="entry name" value="EspG"/>
</dbReference>
<sequence>MVLTRAVELTLNTVLTAMRNAGCGDPPQIFAGGLRYIPPSAANQVNREALEELGQFGFARGDRLTGEFEDILHTIDRPESEYFAVARDMDEQIGILVAVAGGVTVTALCSGERVWLKEVTDRQQPPEVLVANLPEYAPARFPAFSLPQDEFRADGGDGRYERSEDRTRTARMLDDVFNQPYYGLGQFTVAKRTRGGQREVARDQLSYIDIDSGRVVMELSGAPGNRYITVLPGEPGLLAQKIASLRASLDD</sequence>
<evidence type="ECO:0000256" key="1">
    <source>
        <dbReference type="ARBA" id="ARBA00004496"/>
    </source>
</evidence>
<comment type="similarity">
    <text evidence="2">Belongs to the EspG family.</text>
</comment>
<organism evidence="5 6">
    <name type="scientific">Amycolatopsis samaneae</name>
    <dbReference type="NCBI Taxonomy" id="664691"/>
    <lineage>
        <taxon>Bacteria</taxon>
        <taxon>Bacillati</taxon>
        <taxon>Actinomycetota</taxon>
        <taxon>Actinomycetes</taxon>
        <taxon>Pseudonocardiales</taxon>
        <taxon>Pseudonocardiaceae</taxon>
        <taxon>Amycolatopsis</taxon>
    </lineage>
</organism>
<protein>
    <submittedName>
        <fullName evidence="5">ESX secretion-associated protein EspG</fullName>
    </submittedName>
</protein>
<evidence type="ECO:0000256" key="4">
    <source>
        <dbReference type="ARBA" id="ARBA00023186"/>
    </source>
</evidence>
<evidence type="ECO:0000256" key="3">
    <source>
        <dbReference type="ARBA" id="ARBA00022490"/>
    </source>
</evidence>
<comment type="subcellular location">
    <subcellularLocation>
        <location evidence="1">Cytoplasm</location>
    </subcellularLocation>
</comment>
<evidence type="ECO:0000256" key="2">
    <source>
        <dbReference type="ARBA" id="ARBA00006411"/>
    </source>
</evidence>
<gene>
    <name evidence="5" type="ORF">ACFSYJ_11955</name>
</gene>
<reference evidence="6" key="1">
    <citation type="journal article" date="2019" name="Int. J. Syst. Evol. Microbiol.">
        <title>The Global Catalogue of Microorganisms (GCM) 10K type strain sequencing project: providing services to taxonomists for standard genome sequencing and annotation.</title>
        <authorList>
            <consortium name="The Broad Institute Genomics Platform"/>
            <consortium name="The Broad Institute Genome Sequencing Center for Infectious Disease"/>
            <person name="Wu L."/>
            <person name="Ma J."/>
        </authorList>
    </citation>
    <scope>NUCLEOTIDE SEQUENCE [LARGE SCALE GENOMIC DNA]</scope>
    <source>
        <strain evidence="6">CGMCC 4.7643</strain>
    </source>
</reference>
<dbReference type="EMBL" id="JBHUKU010000006">
    <property type="protein sequence ID" value="MFD2459318.1"/>
    <property type="molecule type" value="Genomic_DNA"/>
</dbReference>
<dbReference type="RefSeq" id="WP_345396320.1">
    <property type="nucleotide sequence ID" value="NZ_BAABHG010000008.1"/>
</dbReference>
<accession>A0ABW5GDX8</accession>
<evidence type="ECO:0000313" key="5">
    <source>
        <dbReference type="EMBL" id="MFD2459318.1"/>
    </source>
</evidence>
<evidence type="ECO:0000313" key="6">
    <source>
        <dbReference type="Proteomes" id="UP001597419"/>
    </source>
</evidence>
<keyword evidence="4" id="KW-0143">Chaperone</keyword>
<dbReference type="Proteomes" id="UP001597419">
    <property type="component" value="Unassembled WGS sequence"/>
</dbReference>
<dbReference type="Pfam" id="PF14011">
    <property type="entry name" value="ESX-1_EspG"/>
    <property type="match status" value="1"/>
</dbReference>
<keyword evidence="6" id="KW-1185">Reference proteome</keyword>
<proteinExistence type="inferred from homology"/>
<name>A0ABW5GDX8_9PSEU</name>